<keyword evidence="2" id="KW-1185">Reference proteome</keyword>
<name>A0A081S7G2_9ARCH</name>
<organism evidence="1 2">
    <name type="scientific">Marine Group I thaumarchaeote SCGC AAA799-E16</name>
    <dbReference type="NCBI Taxonomy" id="1502292"/>
    <lineage>
        <taxon>Archaea</taxon>
        <taxon>Nitrososphaerota</taxon>
        <taxon>Marine Group I</taxon>
    </lineage>
</organism>
<evidence type="ECO:0000313" key="1">
    <source>
        <dbReference type="EMBL" id="KER06865.1"/>
    </source>
</evidence>
<dbReference type="InterPro" id="IPR036390">
    <property type="entry name" value="WH_DNA-bd_sf"/>
</dbReference>
<dbReference type="SUPFAM" id="SSF46785">
    <property type="entry name" value="Winged helix' DNA-binding domain"/>
    <property type="match status" value="1"/>
</dbReference>
<comment type="caution">
    <text evidence="1">The sequence shown here is derived from an EMBL/GenBank/DDBJ whole genome shotgun (WGS) entry which is preliminary data.</text>
</comment>
<protein>
    <submittedName>
        <fullName evidence="1">Uncharacterized protein</fullName>
    </submittedName>
</protein>
<accession>A0A081S7G2</accession>
<evidence type="ECO:0000313" key="2">
    <source>
        <dbReference type="Proteomes" id="UP000028027"/>
    </source>
</evidence>
<dbReference type="EMBL" id="JNVL01000004">
    <property type="protein sequence ID" value="KER06865.1"/>
    <property type="molecule type" value="Genomic_DNA"/>
</dbReference>
<proteinExistence type="predicted"/>
<reference evidence="1 2" key="1">
    <citation type="submission" date="2014-06" db="EMBL/GenBank/DDBJ databases">
        <authorList>
            <person name="Ngugi D.K."/>
            <person name="Blom J."/>
            <person name="Alam I."/>
            <person name="Rashid M."/>
            <person name="Ba Alawi W."/>
            <person name="Zhang G."/>
            <person name="Hikmawan T."/>
            <person name="Guan Y."/>
            <person name="Antunes A."/>
            <person name="Siam R."/>
            <person name="Eldorry H."/>
            <person name="Bajic V."/>
            <person name="Stingl U."/>
        </authorList>
    </citation>
    <scope>NUCLEOTIDE SEQUENCE [LARGE SCALE GENOMIC DNA]</scope>
    <source>
        <strain evidence="1">SCGC AAA799-E16</strain>
    </source>
</reference>
<dbReference type="AlphaFoldDB" id="A0A081S7G2"/>
<sequence length="411" mass="46827">MTKDISNHKRMVLEKKEKLREIFEKYFPGRFWVLESCLAVRAILEIKGITLPFMLVLLGPPSAGKSTVISMVGSLPEAFALDSFTPKAFVTQLASKSEDDLAKIDLLKQIEDKIFLTSELASLFSVRDDQLGEIFGILTRVLDGQGFKNSSGAHGKRGYDKIFFVWIGAAVDVPKRVWPIIASMGPKEYFLRIDVEISYQEEQEKILENMHGLTYEQKMHEINECLKEYWDTVVSFPDKNEVKIVWNAEKDQRNAEKMIVQYAQLMARIRGHVPSDDTKYSSGSDYAFVSPIIEDPNRATHALYNFVRGFALCNGRNYIENKDVSAVRKIVLSSASRERVELVKLLIENNGELTSAQLVECRKVSKMTALKIMKHLEILGLVDRVKTSGVTKSFLAIRLKEEFRWILEDKS</sequence>
<gene>
    <name evidence="1" type="ORF">AAA799E16_00381</name>
</gene>
<dbReference type="Proteomes" id="UP000028027">
    <property type="component" value="Unassembled WGS sequence"/>
</dbReference>